<organism evidence="6">
    <name type="scientific">Aureoumbra lagunensis</name>
    <dbReference type="NCBI Taxonomy" id="44058"/>
    <lineage>
        <taxon>Eukaryota</taxon>
        <taxon>Sar</taxon>
        <taxon>Stramenopiles</taxon>
        <taxon>Ochrophyta</taxon>
        <taxon>Pelagophyceae</taxon>
        <taxon>Pelagomonadales</taxon>
        <taxon>Aureoumbra</taxon>
    </lineage>
</organism>
<feature type="transmembrane region" description="Helical" evidence="5">
    <location>
        <begin position="107"/>
        <end position="127"/>
    </location>
</feature>
<evidence type="ECO:0000256" key="5">
    <source>
        <dbReference type="SAM" id="Phobius"/>
    </source>
</evidence>
<dbReference type="GO" id="GO:0016746">
    <property type="term" value="F:acyltransferase activity"/>
    <property type="evidence" value="ECO:0007669"/>
    <property type="project" value="TreeGrafter"/>
</dbReference>
<name>A0A7S3NKC0_9STRA</name>
<comment type="subcellular location">
    <subcellularLocation>
        <location evidence="1">Membrane</location>
        <topology evidence="1">Multi-pass membrane protein</topology>
    </subcellularLocation>
</comment>
<evidence type="ECO:0000256" key="4">
    <source>
        <dbReference type="ARBA" id="ARBA00023136"/>
    </source>
</evidence>
<proteinExistence type="predicted"/>
<dbReference type="InterPro" id="IPR051085">
    <property type="entry name" value="MB_O-acyltransferase"/>
</dbReference>
<dbReference type="EMBL" id="HBIJ01009422">
    <property type="protein sequence ID" value="CAE0365889.1"/>
    <property type="molecule type" value="Transcribed_RNA"/>
</dbReference>
<evidence type="ECO:0000256" key="1">
    <source>
        <dbReference type="ARBA" id="ARBA00004141"/>
    </source>
</evidence>
<dbReference type="InterPro" id="IPR004299">
    <property type="entry name" value="MBOAT_fam"/>
</dbReference>
<feature type="transmembrane region" description="Helical" evidence="5">
    <location>
        <begin position="311"/>
        <end position="334"/>
    </location>
</feature>
<dbReference type="PANTHER" id="PTHR13285">
    <property type="entry name" value="ACYLTRANSFERASE"/>
    <property type="match status" value="1"/>
</dbReference>
<feature type="transmembrane region" description="Helical" evidence="5">
    <location>
        <begin position="455"/>
        <end position="479"/>
    </location>
</feature>
<dbReference type="AlphaFoldDB" id="A0A7S3NKC0"/>
<feature type="transmembrane region" description="Helical" evidence="5">
    <location>
        <begin position="499"/>
        <end position="522"/>
    </location>
</feature>
<dbReference type="Pfam" id="PF03062">
    <property type="entry name" value="MBOAT"/>
    <property type="match status" value="1"/>
</dbReference>
<reference evidence="6" key="1">
    <citation type="submission" date="2021-01" db="EMBL/GenBank/DDBJ databases">
        <authorList>
            <person name="Corre E."/>
            <person name="Pelletier E."/>
            <person name="Niang G."/>
            <person name="Scheremetjew M."/>
            <person name="Finn R."/>
            <person name="Kale V."/>
            <person name="Holt S."/>
            <person name="Cochrane G."/>
            <person name="Meng A."/>
            <person name="Brown T."/>
            <person name="Cohen L."/>
        </authorList>
    </citation>
    <scope>NUCLEOTIDE SEQUENCE</scope>
    <source>
        <strain evidence="6">CCMP1510</strain>
    </source>
</reference>
<dbReference type="PANTHER" id="PTHR13285:SF18">
    <property type="entry name" value="PROTEIN-CYSTEINE N-PALMITOYLTRANSFERASE RASP"/>
    <property type="match status" value="1"/>
</dbReference>
<feature type="transmembrane region" description="Helical" evidence="5">
    <location>
        <begin position="48"/>
        <end position="68"/>
    </location>
</feature>
<evidence type="ECO:0000313" key="6">
    <source>
        <dbReference type="EMBL" id="CAE0365889.1"/>
    </source>
</evidence>
<dbReference type="GO" id="GO:0005783">
    <property type="term" value="C:endoplasmic reticulum"/>
    <property type="evidence" value="ECO:0007669"/>
    <property type="project" value="TreeGrafter"/>
</dbReference>
<keyword evidence="2 5" id="KW-0812">Transmembrane</keyword>
<dbReference type="GO" id="GO:0016020">
    <property type="term" value="C:membrane"/>
    <property type="evidence" value="ECO:0007669"/>
    <property type="project" value="UniProtKB-SubCell"/>
</dbReference>
<sequence>MMEIRFEILFEEKWFEPWLFFWISQLILEERMWLILQRAPKVVLRSYVFDLEFIIYQLVCFLIFAIWLPSTFPRLRYACAIDRRCAGRLRYTEEGWQDLSDDQWRDFSAAAPLLAGGCVAGTILGMITGRYKEARGLTALAVLWVSHGQESVFLVALFALFAIGHSSFSPIMIWILITTALFLKESSQARRITTNFGFSTGLRRWWQALPLFILRTTSFCFDSKNCTTIKDWLLNGFTYVFYAPLQATGPIMRYSKFESTSIQNSLSLRSYIIRTVLAWYMLHKATSRVPTFALTSTPGLFIRLTKTDTSAALALVFVALNIIWLKFTVIWRFAKCLALLDGVDPPENMRRFVCNNFTIAGFWRNWHTSFYEWLQYYLYRPLLRRTKSKTIATVSVFAFVVLWHDLEPKLYVWGTLNSLCIALERFSGLDRAARECIHLQLTSTSKNLFWRRARLSALGSLYITILVVANAVGFASHSFDDLFFALQSIFISAESESLLRGLTGLCFIFLVFFVGTQNALLVRLLEARYISSPPD</sequence>
<accession>A0A7S3NKC0</accession>
<evidence type="ECO:0000256" key="3">
    <source>
        <dbReference type="ARBA" id="ARBA00022989"/>
    </source>
</evidence>
<evidence type="ECO:0000256" key="2">
    <source>
        <dbReference type="ARBA" id="ARBA00022692"/>
    </source>
</evidence>
<keyword evidence="3 5" id="KW-1133">Transmembrane helix</keyword>
<gene>
    <name evidence="6" type="ORF">ALAG00032_LOCUS6633</name>
</gene>
<keyword evidence="4 5" id="KW-0472">Membrane</keyword>
<protein>
    <submittedName>
        <fullName evidence="6">Uncharacterized protein</fullName>
    </submittedName>
</protein>